<keyword evidence="1" id="KW-0812">Transmembrane</keyword>
<dbReference type="RefSeq" id="WP_146440866.1">
    <property type="nucleotide sequence ID" value="NZ_SJPL01000002.1"/>
</dbReference>
<feature type="transmembrane region" description="Helical" evidence="1">
    <location>
        <begin position="175"/>
        <end position="194"/>
    </location>
</feature>
<dbReference type="AlphaFoldDB" id="A0A5C5XT95"/>
<evidence type="ECO:0000313" key="4">
    <source>
        <dbReference type="Proteomes" id="UP000317238"/>
    </source>
</evidence>
<dbReference type="Proteomes" id="UP000317238">
    <property type="component" value="Unassembled WGS sequence"/>
</dbReference>
<keyword evidence="1" id="KW-1133">Transmembrane helix</keyword>
<accession>A0A5C5XT95</accession>
<feature type="transmembrane region" description="Helical" evidence="1">
    <location>
        <begin position="276"/>
        <end position="296"/>
    </location>
</feature>
<keyword evidence="3" id="KW-0808">Transferase</keyword>
<evidence type="ECO:0000313" key="3">
    <source>
        <dbReference type="EMBL" id="TWT65553.1"/>
    </source>
</evidence>
<gene>
    <name evidence="3" type="ORF">Pan14r_51000</name>
</gene>
<dbReference type="OrthoDB" id="9796461at2"/>
<protein>
    <submittedName>
        <fullName evidence="3">Acyltransferase family protein</fullName>
    </submittedName>
</protein>
<feature type="transmembrane region" description="Helical" evidence="1">
    <location>
        <begin position="54"/>
        <end position="80"/>
    </location>
</feature>
<feature type="transmembrane region" description="Helical" evidence="1">
    <location>
        <begin position="248"/>
        <end position="270"/>
    </location>
</feature>
<proteinExistence type="predicted"/>
<feature type="domain" description="Acyltransferase 3" evidence="2">
    <location>
        <begin position="18"/>
        <end position="296"/>
    </location>
</feature>
<evidence type="ECO:0000259" key="2">
    <source>
        <dbReference type="Pfam" id="PF01757"/>
    </source>
</evidence>
<dbReference type="Pfam" id="PF01757">
    <property type="entry name" value="Acyl_transf_3"/>
    <property type="match status" value="1"/>
</dbReference>
<organism evidence="3 4">
    <name type="scientific">Crateriforma conspicua</name>
    <dbReference type="NCBI Taxonomy" id="2527996"/>
    <lineage>
        <taxon>Bacteria</taxon>
        <taxon>Pseudomonadati</taxon>
        <taxon>Planctomycetota</taxon>
        <taxon>Planctomycetia</taxon>
        <taxon>Planctomycetales</taxon>
        <taxon>Planctomycetaceae</taxon>
        <taxon>Crateriforma</taxon>
    </lineage>
</organism>
<dbReference type="GO" id="GO:0016747">
    <property type="term" value="F:acyltransferase activity, transferring groups other than amino-acyl groups"/>
    <property type="evidence" value="ECO:0007669"/>
    <property type="project" value="InterPro"/>
</dbReference>
<keyword evidence="4" id="KW-1185">Reference proteome</keyword>
<dbReference type="EMBL" id="SJPL01000002">
    <property type="protein sequence ID" value="TWT65553.1"/>
    <property type="molecule type" value="Genomic_DNA"/>
</dbReference>
<dbReference type="InterPro" id="IPR002656">
    <property type="entry name" value="Acyl_transf_3_dom"/>
</dbReference>
<name>A0A5C5XT95_9PLAN</name>
<keyword evidence="3" id="KW-0012">Acyltransferase</keyword>
<reference evidence="3 4" key="1">
    <citation type="submission" date="2019-02" db="EMBL/GenBank/DDBJ databases">
        <title>Deep-cultivation of Planctomycetes and their phenomic and genomic characterization uncovers novel biology.</title>
        <authorList>
            <person name="Wiegand S."/>
            <person name="Jogler M."/>
            <person name="Boedeker C."/>
            <person name="Pinto D."/>
            <person name="Vollmers J."/>
            <person name="Rivas-Marin E."/>
            <person name="Kohn T."/>
            <person name="Peeters S.H."/>
            <person name="Heuer A."/>
            <person name="Rast P."/>
            <person name="Oberbeckmann S."/>
            <person name="Bunk B."/>
            <person name="Jeske O."/>
            <person name="Meyerdierks A."/>
            <person name="Storesund J.E."/>
            <person name="Kallscheuer N."/>
            <person name="Luecker S."/>
            <person name="Lage O.M."/>
            <person name="Pohl T."/>
            <person name="Merkel B.J."/>
            <person name="Hornburger P."/>
            <person name="Mueller R.-W."/>
            <person name="Bruemmer F."/>
            <person name="Labrenz M."/>
            <person name="Spormann A.M."/>
            <person name="Op Den Camp H."/>
            <person name="Overmann J."/>
            <person name="Amann R."/>
            <person name="Jetten M.S.M."/>
            <person name="Mascher T."/>
            <person name="Medema M.H."/>
            <person name="Devos D.P."/>
            <person name="Kaster A.-K."/>
            <person name="Ovreas L."/>
            <person name="Rohde M."/>
            <person name="Galperin M.Y."/>
            <person name="Jogler C."/>
        </authorList>
    </citation>
    <scope>NUCLEOTIDE SEQUENCE [LARGE SCALE GENOMIC DNA]</scope>
    <source>
        <strain evidence="3 4">Pan14r</strain>
    </source>
</reference>
<comment type="caution">
    <text evidence="3">The sequence shown here is derived from an EMBL/GenBank/DDBJ whole genome shotgun (WGS) entry which is preliminary data.</text>
</comment>
<keyword evidence="1" id="KW-0472">Membrane</keyword>
<sequence length="315" mass="34708">MAKPALALGVQKRYFPLLDVLRGPAAMLVFAEHWRNLFFVDFAVLENPSAITNVFYLLTGAGHQAVMIFFVLSGCVIAHVMQTMNDRDRWSWSSYLSARLTRLWVVLIPALVLTAGWDFLGMTILSGPSSIYSGTGFGNIVNAPVQESSSLLDFLGNAIFLQTILVPTFGSNGPLWSIAFEFVYYLVYPAMVIACLLKSRLWKRLLCVVFAAALLYLGGRPIAGSFPIWLAGTACYAVFRKWPARPQIAFLGFVLGTVTILSSIIGSRILSYSTPLDWDVVIAACTALTLYFALSVQASKRLMLMLRPFHALSAI</sequence>
<feature type="transmembrane region" description="Helical" evidence="1">
    <location>
        <begin position="101"/>
        <end position="120"/>
    </location>
</feature>
<evidence type="ECO:0000256" key="1">
    <source>
        <dbReference type="SAM" id="Phobius"/>
    </source>
</evidence>